<dbReference type="AlphaFoldDB" id="F3Z1S4"/>
<dbReference type="Pfam" id="PF03588">
    <property type="entry name" value="Leu_Phe_trans"/>
    <property type="match status" value="1"/>
</dbReference>
<dbReference type="HAMAP" id="MF_00688">
    <property type="entry name" value="Leu_Phe_trans"/>
    <property type="match status" value="1"/>
</dbReference>
<evidence type="ECO:0000256" key="14">
    <source>
        <dbReference type="ARBA" id="ARBA00083640"/>
    </source>
</evidence>
<dbReference type="RefSeq" id="WP_014260867.1">
    <property type="nucleotide sequence ID" value="NC_016629.1"/>
</dbReference>
<dbReference type="GO" id="GO:0008914">
    <property type="term" value="F:leucyl-tRNA--protein transferase activity"/>
    <property type="evidence" value="ECO:0007669"/>
    <property type="project" value="UniProtKB-UniRule"/>
</dbReference>
<accession>F3Z1S4</accession>
<comment type="catalytic activity">
    <reaction evidence="5 15">
        <text>L-phenylalanyl-tRNA(Phe) + an N-terminal L-alpha-aminoacyl-[protein] = an N-terminal L-phenylalanyl-L-alpha-aminoacyl-[protein] + tRNA(Phe)</text>
        <dbReference type="Rhea" id="RHEA:43632"/>
        <dbReference type="Rhea" id="RHEA-COMP:9668"/>
        <dbReference type="Rhea" id="RHEA-COMP:9699"/>
        <dbReference type="Rhea" id="RHEA-COMP:10636"/>
        <dbReference type="Rhea" id="RHEA-COMP:10637"/>
        <dbReference type="ChEBI" id="CHEBI:78442"/>
        <dbReference type="ChEBI" id="CHEBI:78531"/>
        <dbReference type="ChEBI" id="CHEBI:78597"/>
        <dbReference type="ChEBI" id="CHEBI:83561"/>
        <dbReference type="EC" id="2.3.2.6"/>
    </reaction>
</comment>
<evidence type="ECO:0000256" key="8">
    <source>
        <dbReference type="ARBA" id="ARBA00054043"/>
    </source>
</evidence>
<evidence type="ECO:0000313" key="17">
    <source>
        <dbReference type="Proteomes" id="UP000007844"/>
    </source>
</evidence>
<dbReference type="Proteomes" id="UP000007844">
    <property type="component" value="Chromosome"/>
</dbReference>
<dbReference type="PANTHER" id="PTHR30098:SF2">
    <property type="entry name" value="LEUCYL_PHENYLALANYL-TRNA--PROTEIN TRANSFERASE"/>
    <property type="match status" value="1"/>
</dbReference>
<evidence type="ECO:0000256" key="5">
    <source>
        <dbReference type="ARBA" id="ARBA00050607"/>
    </source>
</evidence>
<keyword evidence="2 15" id="KW-0963">Cytoplasm</keyword>
<dbReference type="EMBL" id="CP003221">
    <property type="protein sequence ID" value="EGJ51209.1"/>
    <property type="molecule type" value="Genomic_DNA"/>
</dbReference>
<dbReference type="Gene3D" id="3.30.70.3550">
    <property type="entry name" value="Leucyl/phenylalanyl-tRNA-protein transferase, N-terminal domain"/>
    <property type="match status" value="1"/>
</dbReference>
<dbReference type="KEGG" id="daf:Desaf_2900"/>
<organism evidence="16 17">
    <name type="scientific">Desulfocurvibacter africanus subsp. africanus str. Walvis Bay</name>
    <dbReference type="NCBI Taxonomy" id="690850"/>
    <lineage>
        <taxon>Bacteria</taxon>
        <taxon>Pseudomonadati</taxon>
        <taxon>Thermodesulfobacteriota</taxon>
        <taxon>Desulfovibrionia</taxon>
        <taxon>Desulfovibrionales</taxon>
        <taxon>Desulfovibrionaceae</taxon>
        <taxon>Desulfocurvibacter</taxon>
    </lineage>
</organism>
<evidence type="ECO:0000256" key="15">
    <source>
        <dbReference type="HAMAP-Rule" id="MF_00688"/>
    </source>
</evidence>
<keyword evidence="4 15" id="KW-0012">Acyltransferase</keyword>
<evidence type="ECO:0000313" key="16">
    <source>
        <dbReference type="EMBL" id="EGJ51209.1"/>
    </source>
</evidence>
<evidence type="ECO:0000256" key="11">
    <source>
        <dbReference type="ARBA" id="ARBA00074372"/>
    </source>
</evidence>
<evidence type="ECO:0000256" key="3">
    <source>
        <dbReference type="ARBA" id="ARBA00022679"/>
    </source>
</evidence>
<sequence>MSVFILGEQLIFPDPAYADPDGLLAVGGDLSKERLVSAYAHGIFPWYSSTTPILWWSPDPRPIIEPTRIVVARSLRKLLRKLPFQITLDRAFEEVIAACAKTKRPQGEGTWLISEMIEAYMDLHETGLAHSVEAWQDGRLVGGLYGVSLGRAFFGESMFFHVPNASKAAFVTLNRLLAQWEFHFVDCQQATPHMLKFGALEVSRREFLARLRAAIQHPTRRGPWEMPEGFCESLEW</sequence>
<evidence type="ECO:0000256" key="1">
    <source>
        <dbReference type="ARBA" id="ARBA00004496"/>
    </source>
</evidence>
<evidence type="ECO:0000256" key="7">
    <source>
        <dbReference type="ARBA" id="ARBA00051538"/>
    </source>
</evidence>
<dbReference type="eggNOG" id="COG2360">
    <property type="taxonomic scope" value="Bacteria"/>
</dbReference>
<evidence type="ECO:0000256" key="2">
    <source>
        <dbReference type="ARBA" id="ARBA00022490"/>
    </source>
</evidence>
<protein>
    <recommendedName>
        <fullName evidence="11 15">Leucyl/phenylalanyl-tRNA--protein transferase</fullName>
        <ecNumber evidence="10 15">2.3.2.6</ecNumber>
    </recommendedName>
    <alternativeName>
        <fullName evidence="12 15">L/F-transferase</fullName>
    </alternativeName>
    <alternativeName>
        <fullName evidence="13 15">Leucyltransferase</fullName>
    </alternativeName>
    <alternativeName>
        <fullName evidence="14 15">Phenyalanyltransferase</fullName>
    </alternativeName>
</protein>
<dbReference type="InterPro" id="IPR004616">
    <property type="entry name" value="Leu/Phe-tRNA_Trfase"/>
</dbReference>
<dbReference type="NCBIfam" id="TIGR00667">
    <property type="entry name" value="aat"/>
    <property type="match status" value="1"/>
</dbReference>
<dbReference type="InterPro" id="IPR042221">
    <property type="entry name" value="Leu/Phe-tRNA_Trfase_N"/>
</dbReference>
<keyword evidence="3 15" id="KW-0808">Transferase</keyword>
<evidence type="ECO:0000256" key="12">
    <source>
        <dbReference type="ARBA" id="ARBA00077136"/>
    </source>
</evidence>
<dbReference type="FunFam" id="3.30.70.3550:FF:000001">
    <property type="entry name" value="Leucyl/phenylalanyl-tRNA--protein transferase"/>
    <property type="match status" value="1"/>
</dbReference>
<evidence type="ECO:0000256" key="13">
    <source>
        <dbReference type="ARBA" id="ARBA00077165"/>
    </source>
</evidence>
<dbReference type="GO" id="GO:0030163">
    <property type="term" value="P:protein catabolic process"/>
    <property type="evidence" value="ECO:0007669"/>
    <property type="project" value="UniProtKB-UniRule"/>
</dbReference>
<dbReference type="EC" id="2.3.2.6" evidence="10 15"/>
<evidence type="ECO:0000256" key="10">
    <source>
        <dbReference type="ARBA" id="ARBA00066767"/>
    </source>
</evidence>
<comment type="catalytic activity">
    <reaction evidence="7 15">
        <text>N-terminal L-lysyl-[protein] + L-leucyl-tRNA(Leu) = N-terminal L-leucyl-L-lysyl-[protein] + tRNA(Leu) + H(+)</text>
        <dbReference type="Rhea" id="RHEA:12340"/>
        <dbReference type="Rhea" id="RHEA-COMP:9613"/>
        <dbReference type="Rhea" id="RHEA-COMP:9622"/>
        <dbReference type="Rhea" id="RHEA-COMP:12670"/>
        <dbReference type="Rhea" id="RHEA-COMP:12671"/>
        <dbReference type="ChEBI" id="CHEBI:15378"/>
        <dbReference type="ChEBI" id="CHEBI:65249"/>
        <dbReference type="ChEBI" id="CHEBI:78442"/>
        <dbReference type="ChEBI" id="CHEBI:78494"/>
        <dbReference type="ChEBI" id="CHEBI:133043"/>
        <dbReference type="EC" id="2.3.2.6"/>
    </reaction>
</comment>
<dbReference type="Gene3D" id="3.40.630.70">
    <property type="entry name" value="Leucyl/phenylalanyl-tRNA-protein transferase, C-terminal domain"/>
    <property type="match status" value="1"/>
</dbReference>
<comment type="function">
    <text evidence="8 15">Functions in the N-end rule pathway of protein degradation where it conjugates Leu, Phe and, less efficiently, Met from aminoacyl-tRNAs to the N-termini of proteins containing an N-terminal arginine or lysine.</text>
</comment>
<dbReference type="PANTHER" id="PTHR30098">
    <property type="entry name" value="LEUCYL/PHENYLALANYL-TRNA--PROTEIN TRANSFERASE"/>
    <property type="match status" value="1"/>
</dbReference>
<evidence type="ECO:0000256" key="4">
    <source>
        <dbReference type="ARBA" id="ARBA00023315"/>
    </source>
</evidence>
<proteinExistence type="inferred from homology"/>
<evidence type="ECO:0000256" key="9">
    <source>
        <dbReference type="ARBA" id="ARBA00061535"/>
    </source>
</evidence>
<gene>
    <name evidence="15" type="primary">aat</name>
    <name evidence="16" type="ORF">Desaf_2900</name>
</gene>
<evidence type="ECO:0000256" key="6">
    <source>
        <dbReference type="ARBA" id="ARBA00050652"/>
    </source>
</evidence>
<comment type="similarity">
    <text evidence="9 15">Belongs to the L/F-transferase family.</text>
</comment>
<reference evidence="16 17" key="1">
    <citation type="journal article" date="2011" name="J. Bacteriol.">
        <title>Genome sequence of the mercury-methylating and pleomorphic Desulfovibrio africanus Strain Walvis Bay.</title>
        <authorList>
            <person name="Brown S.D."/>
            <person name="Wall J.D."/>
            <person name="Kucken A.M."/>
            <person name="Gilmour C.C."/>
            <person name="Podar M."/>
            <person name="Brandt C.C."/>
            <person name="Teshima H."/>
            <person name="Detter J.C."/>
            <person name="Han C.S."/>
            <person name="Land M.L."/>
            <person name="Lucas S."/>
            <person name="Han J."/>
            <person name="Pennacchio L."/>
            <person name="Nolan M."/>
            <person name="Pitluck S."/>
            <person name="Woyke T."/>
            <person name="Goodwin L."/>
            <person name="Palumbo A.V."/>
            <person name="Elias D.A."/>
        </authorList>
    </citation>
    <scope>NUCLEOTIDE SEQUENCE [LARGE SCALE GENOMIC DNA]</scope>
    <source>
        <strain evidence="16 17">Walvis Bay</strain>
    </source>
</reference>
<name>F3Z1S4_DESAF</name>
<dbReference type="STRING" id="690850.Desaf_2900"/>
<dbReference type="InterPro" id="IPR042203">
    <property type="entry name" value="Leu/Phe-tRNA_Trfase_C"/>
</dbReference>
<dbReference type="GO" id="GO:0005737">
    <property type="term" value="C:cytoplasm"/>
    <property type="evidence" value="ECO:0007669"/>
    <property type="project" value="UniProtKB-SubCell"/>
</dbReference>
<dbReference type="HOGENOM" id="CLU_075045_0_0_7"/>
<comment type="subcellular location">
    <subcellularLocation>
        <location evidence="1 15">Cytoplasm</location>
    </subcellularLocation>
</comment>
<keyword evidence="17" id="KW-1185">Reference proteome</keyword>
<dbReference type="SUPFAM" id="SSF55729">
    <property type="entry name" value="Acyl-CoA N-acyltransferases (Nat)"/>
    <property type="match status" value="1"/>
</dbReference>
<comment type="catalytic activity">
    <reaction evidence="6 15">
        <text>N-terminal L-arginyl-[protein] + L-leucyl-tRNA(Leu) = N-terminal L-leucyl-L-arginyl-[protein] + tRNA(Leu) + H(+)</text>
        <dbReference type="Rhea" id="RHEA:50416"/>
        <dbReference type="Rhea" id="RHEA-COMP:9613"/>
        <dbReference type="Rhea" id="RHEA-COMP:9622"/>
        <dbReference type="Rhea" id="RHEA-COMP:12672"/>
        <dbReference type="Rhea" id="RHEA-COMP:12673"/>
        <dbReference type="ChEBI" id="CHEBI:15378"/>
        <dbReference type="ChEBI" id="CHEBI:64719"/>
        <dbReference type="ChEBI" id="CHEBI:78442"/>
        <dbReference type="ChEBI" id="CHEBI:78494"/>
        <dbReference type="ChEBI" id="CHEBI:133044"/>
        <dbReference type="EC" id="2.3.2.6"/>
    </reaction>
</comment>
<dbReference type="InterPro" id="IPR016181">
    <property type="entry name" value="Acyl_CoA_acyltransferase"/>
</dbReference>